<reference evidence="1" key="1">
    <citation type="submission" date="2022-08" db="EMBL/GenBank/DDBJ databases">
        <authorList>
            <person name="Kallberg Y."/>
            <person name="Tangrot J."/>
            <person name="Rosling A."/>
        </authorList>
    </citation>
    <scope>NUCLEOTIDE SEQUENCE</scope>
    <source>
        <strain evidence="1">Wild A</strain>
    </source>
</reference>
<evidence type="ECO:0000313" key="2">
    <source>
        <dbReference type="Proteomes" id="UP001153678"/>
    </source>
</evidence>
<comment type="caution">
    <text evidence="1">The sequence shown here is derived from an EMBL/GenBank/DDBJ whole genome shotgun (WGS) entry which is preliminary data.</text>
</comment>
<gene>
    <name evidence="1" type="ORF">FWILDA_LOCUS12594</name>
</gene>
<organism evidence="1 2">
    <name type="scientific">Funneliformis geosporum</name>
    <dbReference type="NCBI Taxonomy" id="1117311"/>
    <lineage>
        <taxon>Eukaryota</taxon>
        <taxon>Fungi</taxon>
        <taxon>Fungi incertae sedis</taxon>
        <taxon>Mucoromycota</taxon>
        <taxon>Glomeromycotina</taxon>
        <taxon>Glomeromycetes</taxon>
        <taxon>Glomerales</taxon>
        <taxon>Glomeraceae</taxon>
        <taxon>Funneliformis</taxon>
    </lineage>
</organism>
<protein>
    <submittedName>
        <fullName evidence="1">6776_t:CDS:1</fullName>
    </submittedName>
</protein>
<dbReference type="EMBL" id="CAMKVN010004157">
    <property type="protein sequence ID" value="CAI2186472.1"/>
    <property type="molecule type" value="Genomic_DNA"/>
</dbReference>
<name>A0A9W4SYT9_9GLOM</name>
<keyword evidence="2" id="KW-1185">Reference proteome</keyword>
<dbReference type="Proteomes" id="UP001153678">
    <property type="component" value="Unassembled WGS sequence"/>
</dbReference>
<evidence type="ECO:0000313" key="1">
    <source>
        <dbReference type="EMBL" id="CAI2186472.1"/>
    </source>
</evidence>
<sequence length="138" mass="16305">MFAIEYKTTSFFSLSSHRSSTTTLSDACLADKLALIECIEIIKANVEDLIINKTNEKEKKWWIDRNYKTIDEKKLSLIHMEDVNYDEFEKNVRKRTHRSSGKFTDQFKEAFYNLSRQDRVRNIGTTTYYTSGRKLRKG</sequence>
<accession>A0A9W4SYT9</accession>
<feature type="non-terminal residue" evidence="1">
    <location>
        <position position="138"/>
    </location>
</feature>
<dbReference type="OrthoDB" id="2441314at2759"/>
<proteinExistence type="predicted"/>
<dbReference type="AlphaFoldDB" id="A0A9W4SYT9"/>